<sequence length="87" mass="9175">MWVFPTRSVSARSCIIDAAAAGAEKARALPPGAGASRHDNAKRCFAPGYRPAAVDAIPAQRRPLQGLKIDAGNDTDSPGTARTRKKF</sequence>
<dbReference type="EMBL" id="KQ971352">
    <property type="protein sequence ID" value="EFA06370.1"/>
    <property type="molecule type" value="Genomic_DNA"/>
</dbReference>
<evidence type="ECO:0000313" key="2">
    <source>
        <dbReference type="EMBL" id="EFA06370.1"/>
    </source>
</evidence>
<name>D6WSG5_TRICA</name>
<reference evidence="2 3" key="1">
    <citation type="journal article" date="2008" name="Nature">
        <title>The genome of the model beetle and pest Tribolium castaneum.</title>
        <authorList>
            <consortium name="Tribolium Genome Sequencing Consortium"/>
            <person name="Richards S."/>
            <person name="Gibbs R.A."/>
            <person name="Weinstock G.M."/>
            <person name="Brown S.J."/>
            <person name="Denell R."/>
            <person name="Beeman R.W."/>
            <person name="Gibbs R."/>
            <person name="Beeman R.W."/>
            <person name="Brown S.J."/>
            <person name="Bucher G."/>
            <person name="Friedrich M."/>
            <person name="Grimmelikhuijzen C.J."/>
            <person name="Klingler M."/>
            <person name="Lorenzen M."/>
            <person name="Richards S."/>
            <person name="Roth S."/>
            <person name="Schroder R."/>
            <person name="Tautz D."/>
            <person name="Zdobnov E.M."/>
            <person name="Muzny D."/>
            <person name="Gibbs R.A."/>
            <person name="Weinstock G.M."/>
            <person name="Attaway T."/>
            <person name="Bell S."/>
            <person name="Buhay C.J."/>
            <person name="Chandrabose M.N."/>
            <person name="Chavez D."/>
            <person name="Clerk-Blankenburg K.P."/>
            <person name="Cree A."/>
            <person name="Dao M."/>
            <person name="Davis C."/>
            <person name="Chacko J."/>
            <person name="Dinh H."/>
            <person name="Dugan-Rocha S."/>
            <person name="Fowler G."/>
            <person name="Garner T.T."/>
            <person name="Garnes J."/>
            <person name="Gnirke A."/>
            <person name="Hawes A."/>
            <person name="Hernandez J."/>
            <person name="Hines S."/>
            <person name="Holder M."/>
            <person name="Hume J."/>
            <person name="Jhangiani S.N."/>
            <person name="Joshi V."/>
            <person name="Khan Z.M."/>
            <person name="Jackson L."/>
            <person name="Kovar C."/>
            <person name="Kowis A."/>
            <person name="Lee S."/>
            <person name="Lewis L.R."/>
            <person name="Margolis J."/>
            <person name="Morgan M."/>
            <person name="Nazareth L.V."/>
            <person name="Nguyen N."/>
            <person name="Okwuonu G."/>
            <person name="Parker D."/>
            <person name="Richards S."/>
            <person name="Ruiz S.J."/>
            <person name="Santibanez J."/>
            <person name="Savard J."/>
            <person name="Scherer S.E."/>
            <person name="Schneider B."/>
            <person name="Sodergren E."/>
            <person name="Tautz D."/>
            <person name="Vattahil S."/>
            <person name="Villasana D."/>
            <person name="White C.S."/>
            <person name="Wright R."/>
            <person name="Park Y."/>
            <person name="Beeman R.W."/>
            <person name="Lord J."/>
            <person name="Oppert B."/>
            <person name="Lorenzen M."/>
            <person name="Brown S."/>
            <person name="Wang L."/>
            <person name="Savard J."/>
            <person name="Tautz D."/>
            <person name="Richards S."/>
            <person name="Weinstock G."/>
            <person name="Gibbs R.A."/>
            <person name="Liu Y."/>
            <person name="Worley K."/>
            <person name="Weinstock G."/>
            <person name="Elsik C.G."/>
            <person name="Reese J.T."/>
            <person name="Elhaik E."/>
            <person name="Landan G."/>
            <person name="Graur D."/>
            <person name="Arensburger P."/>
            <person name="Atkinson P."/>
            <person name="Beeman R.W."/>
            <person name="Beidler J."/>
            <person name="Brown S.J."/>
            <person name="Demuth J.P."/>
            <person name="Drury D.W."/>
            <person name="Du Y.Z."/>
            <person name="Fujiwara H."/>
            <person name="Lorenzen M."/>
            <person name="Maselli V."/>
            <person name="Osanai M."/>
            <person name="Park Y."/>
            <person name="Robertson H.M."/>
            <person name="Tu Z."/>
            <person name="Wang J.J."/>
            <person name="Wang S."/>
            <person name="Richards S."/>
            <person name="Song H."/>
            <person name="Zhang L."/>
            <person name="Sodergren E."/>
            <person name="Werner D."/>
            <person name="Stanke M."/>
            <person name="Morgenstern B."/>
            <person name="Solovyev V."/>
            <person name="Kosarev P."/>
            <person name="Brown G."/>
            <person name="Chen H.C."/>
            <person name="Ermolaeva O."/>
            <person name="Hlavina W."/>
            <person name="Kapustin Y."/>
            <person name="Kiryutin B."/>
            <person name="Kitts P."/>
            <person name="Maglott D."/>
            <person name="Pruitt K."/>
            <person name="Sapojnikov V."/>
            <person name="Souvorov A."/>
            <person name="Mackey A.J."/>
            <person name="Waterhouse R.M."/>
            <person name="Wyder S."/>
            <person name="Zdobnov E.M."/>
            <person name="Zdobnov E.M."/>
            <person name="Wyder S."/>
            <person name="Kriventseva E.V."/>
            <person name="Kadowaki T."/>
            <person name="Bork P."/>
            <person name="Aranda M."/>
            <person name="Bao R."/>
            <person name="Beermann A."/>
            <person name="Berns N."/>
            <person name="Bolognesi R."/>
            <person name="Bonneton F."/>
            <person name="Bopp D."/>
            <person name="Brown S.J."/>
            <person name="Bucher G."/>
            <person name="Butts T."/>
            <person name="Chaumot A."/>
            <person name="Denell R.E."/>
            <person name="Ferrier D.E."/>
            <person name="Friedrich M."/>
            <person name="Gordon C.M."/>
            <person name="Jindra M."/>
            <person name="Klingler M."/>
            <person name="Lan Q."/>
            <person name="Lattorff H.M."/>
            <person name="Laudet V."/>
            <person name="von Levetsow C."/>
            <person name="Liu Z."/>
            <person name="Lutz R."/>
            <person name="Lynch J.A."/>
            <person name="da Fonseca R.N."/>
            <person name="Posnien N."/>
            <person name="Reuter R."/>
            <person name="Roth S."/>
            <person name="Savard J."/>
            <person name="Schinko J.B."/>
            <person name="Schmitt C."/>
            <person name="Schoppmeier M."/>
            <person name="Schroder R."/>
            <person name="Shippy T.D."/>
            <person name="Simonnet F."/>
            <person name="Marques-Souza H."/>
            <person name="Tautz D."/>
            <person name="Tomoyasu Y."/>
            <person name="Trauner J."/>
            <person name="Van der Zee M."/>
            <person name="Vervoort M."/>
            <person name="Wittkopp N."/>
            <person name="Wimmer E.A."/>
            <person name="Yang X."/>
            <person name="Jones A.K."/>
            <person name="Sattelle D.B."/>
            <person name="Ebert P.R."/>
            <person name="Nelson D."/>
            <person name="Scott J.G."/>
            <person name="Beeman R.W."/>
            <person name="Muthukrishnan S."/>
            <person name="Kramer K.J."/>
            <person name="Arakane Y."/>
            <person name="Beeman R.W."/>
            <person name="Zhu Q."/>
            <person name="Hogenkamp D."/>
            <person name="Dixit R."/>
            <person name="Oppert B."/>
            <person name="Jiang H."/>
            <person name="Zou Z."/>
            <person name="Marshall J."/>
            <person name="Elpidina E."/>
            <person name="Vinokurov K."/>
            <person name="Oppert C."/>
            <person name="Zou Z."/>
            <person name="Evans J."/>
            <person name="Lu Z."/>
            <person name="Zhao P."/>
            <person name="Sumathipala N."/>
            <person name="Altincicek B."/>
            <person name="Vilcinskas A."/>
            <person name="Williams M."/>
            <person name="Hultmark D."/>
            <person name="Hetru C."/>
            <person name="Jiang H."/>
            <person name="Grimmelikhuijzen C.J."/>
            <person name="Hauser F."/>
            <person name="Cazzamali G."/>
            <person name="Williamson M."/>
            <person name="Park Y."/>
            <person name="Li B."/>
            <person name="Tanaka Y."/>
            <person name="Predel R."/>
            <person name="Neupert S."/>
            <person name="Schachtner J."/>
            <person name="Verleyen P."/>
            <person name="Raible F."/>
            <person name="Bork P."/>
            <person name="Friedrich M."/>
            <person name="Walden K.K."/>
            <person name="Robertson H.M."/>
            <person name="Angeli S."/>
            <person name="Foret S."/>
            <person name="Bucher G."/>
            <person name="Schuetz S."/>
            <person name="Maleszka R."/>
            <person name="Wimmer E.A."/>
            <person name="Beeman R.W."/>
            <person name="Lorenzen M."/>
            <person name="Tomoyasu Y."/>
            <person name="Miller S.C."/>
            <person name="Grossmann D."/>
            <person name="Bucher G."/>
        </authorList>
    </citation>
    <scope>NUCLEOTIDE SEQUENCE [LARGE SCALE GENOMIC DNA]</scope>
    <source>
        <strain evidence="2 3">Georgia GA2</strain>
    </source>
</reference>
<dbReference type="HOGENOM" id="CLU_2486257_0_0_1"/>
<keyword evidence="3" id="KW-1185">Reference proteome</keyword>
<feature type="region of interest" description="Disordered" evidence="1">
    <location>
        <begin position="63"/>
        <end position="87"/>
    </location>
</feature>
<protein>
    <submittedName>
        <fullName evidence="2">Uncharacterized protein</fullName>
    </submittedName>
</protein>
<proteinExistence type="predicted"/>
<reference evidence="2 3" key="2">
    <citation type="journal article" date="2010" name="Nucleic Acids Res.">
        <title>BeetleBase in 2010: revisions to provide comprehensive genomic information for Tribolium castaneum.</title>
        <authorList>
            <person name="Kim H.S."/>
            <person name="Murphy T."/>
            <person name="Xia J."/>
            <person name="Caragea D."/>
            <person name="Park Y."/>
            <person name="Beeman R.W."/>
            <person name="Lorenzen M.D."/>
            <person name="Butcher S."/>
            <person name="Manak J.R."/>
            <person name="Brown S.J."/>
        </authorList>
    </citation>
    <scope>GENOME REANNOTATION</scope>
    <source>
        <strain evidence="2 3">Georgia GA2</strain>
    </source>
</reference>
<dbReference type="InParanoid" id="D6WSG5"/>
<accession>D6WSG5</accession>
<dbReference type="AlphaFoldDB" id="D6WSG5"/>
<organism evidence="2 3">
    <name type="scientific">Tribolium castaneum</name>
    <name type="common">Red flour beetle</name>
    <dbReference type="NCBI Taxonomy" id="7070"/>
    <lineage>
        <taxon>Eukaryota</taxon>
        <taxon>Metazoa</taxon>
        <taxon>Ecdysozoa</taxon>
        <taxon>Arthropoda</taxon>
        <taxon>Hexapoda</taxon>
        <taxon>Insecta</taxon>
        <taxon>Pterygota</taxon>
        <taxon>Neoptera</taxon>
        <taxon>Endopterygota</taxon>
        <taxon>Coleoptera</taxon>
        <taxon>Polyphaga</taxon>
        <taxon>Cucujiformia</taxon>
        <taxon>Tenebrionidae</taxon>
        <taxon>Tenebrionidae incertae sedis</taxon>
        <taxon>Tribolium</taxon>
    </lineage>
</organism>
<evidence type="ECO:0000256" key="1">
    <source>
        <dbReference type="SAM" id="MobiDB-lite"/>
    </source>
</evidence>
<gene>
    <name evidence="2" type="primary">GLEAN_09246</name>
    <name evidence="2" type="ORF">TcasGA2_TC009246</name>
</gene>
<dbReference type="Proteomes" id="UP000007266">
    <property type="component" value="Linkage group 7"/>
</dbReference>
<evidence type="ECO:0000313" key="3">
    <source>
        <dbReference type="Proteomes" id="UP000007266"/>
    </source>
</evidence>